<comment type="caution">
    <text evidence="1">The sequence shown here is derived from an EMBL/GenBank/DDBJ whole genome shotgun (WGS) entry which is preliminary data.</text>
</comment>
<proteinExistence type="predicted"/>
<dbReference type="EMBL" id="JABTEG010000009">
    <property type="protein sequence ID" value="KAG4304336.1"/>
    <property type="molecule type" value="Genomic_DNA"/>
</dbReference>
<organism evidence="1 2">
    <name type="scientific">Pneumocystis oryctolagi</name>
    <dbReference type="NCBI Taxonomy" id="42067"/>
    <lineage>
        <taxon>Eukaryota</taxon>
        <taxon>Fungi</taxon>
        <taxon>Dikarya</taxon>
        <taxon>Ascomycota</taxon>
        <taxon>Taphrinomycotina</taxon>
        <taxon>Pneumocystomycetes</taxon>
        <taxon>Pneumocystaceae</taxon>
        <taxon>Pneumocystis</taxon>
    </lineage>
</organism>
<dbReference type="Proteomes" id="UP000768646">
    <property type="component" value="Unassembled WGS sequence"/>
</dbReference>
<protein>
    <submittedName>
        <fullName evidence="1">Uncharacterized protein</fullName>
    </submittedName>
</protein>
<keyword evidence="2" id="KW-1185">Reference proteome</keyword>
<evidence type="ECO:0000313" key="2">
    <source>
        <dbReference type="Proteomes" id="UP000768646"/>
    </source>
</evidence>
<sequence length="266" mass="30963">MKNEKMENLKIEKELEKNALKLLKKNFEDQFGSIHRFFGVKKSEKEIQNPTLLENVSENENIEEIKNFKESPEIVSFLENTKDSMTVINNNTHFHCFKTSKVSDFFEKKSRSKSSEKKNVDDDWIKNDFALQRLLEETRFLKRGSDSSTFSLQPTGKQRHKIIENRVKLLGGKDVFKEKIPFKIRLGMKLKAKIRSDISKKKAKEAGIVRALCSSKWKAKRKRNHGLNEITIGKYRKGMVILSKKDIRETSSTVSDKKSKGYKNNK</sequence>
<reference evidence="1 2" key="1">
    <citation type="journal article" date="2021" name="Commun. Biol.">
        <title>Genomic insights into the host specific adaptation of the Pneumocystis genus.</title>
        <authorList>
            <person name="Cisse O.H."/>
            <person name="Ma L."/>
            <person name="Dekker J.P."/>
            <person name="Khil P.P."/>
            <person name="Youn J.-H."/>
            <person name="Brenchley J.M."/>
            <person name="Blair R."/>
            <person name="Pahar B."/>
            <person name="Chabe M."/>
            <person name="Van Rompay K.K.A."/>
            <person name="Keesler R."/>
            <person name="Sukura A."/>
            <person name="Hirsch V."/>
            <person name="Kutty G."/>
            <person name="Liu Y."/>
            <person name="Peng L."/>
            <person name="Chen J."/>
            <person name="Song J."/>
            <person name="Weissenbacher-Lang C."/>
            <person name="Xu J."/>
            <person name="Upham N.S."/>
            <person name="Stajich J.E."/>
            <person name="Cuomo C.A."/>
            <person name="Cushion M.T."/>
            <person name="Kovacs J.A."/>
        </authorList>
    </citation>
    <scope>NUCLEOTIDE SEQUENCE [LARGE SCALE GENOMIC DNA]</scope>
    <source>
        <strain evidence="1 2">RABM</strain>
    </source>
</reference>
<name>A0ACB7C9G2_9ASCO</name>
<evidence type="ECO:0000313" key="1">
    <source>
        <dbReference type="EMBL" id="KAG4304336.1"/>
    </source>
</evidence>
<gene>
    <name evidence="1" type="ORF">PORY_002311</name>
</gene>
<accession>A0ACB7C9G2</accession>